<proteinExistence type="predicted"/>
<organism evidence="1 2">
    <name type="scientific">Vicia faba</name>
    <name type="common">Broad bean</name>
    <name type="synonym">Faba vulgaris</name>
    <dbReference type="NCBI Taxonomy" id="3906"/>
    <lineage>
        <taxon>Eukaryota</taxon>
        <taxon>Viridiplantae</taxon>
        <taxon>Streptophyta</taxon>
        <taxon>Embryophyta</taxon>
        <taxon>Tracheophyta</taxon>
        <taxon>Spermatophyta</taxon>
        <taxon>Magnoliopsida</taxon>
        <taxon>eudicotyledons</taxon>
        <taxon>Gunneridae</taxon>
        <taxon>Pentapetalae</taxon>
        <taxon>rosids</taxon>
        <taxon>fabids</taxon>
        <taxon>Fabales</taxon>
        <taxon>Fabaceae</taxon>
        <taxon>Papilionoideae</taxon>
        <taxon>50 kb inversion clade</taxon>
        <taxon>NPAAA clade</taxon>
        <taxon>Hologalegina</taxon>
        <taxon>IRL clade</taxon>
        <taxon>Fabeae</taxon>
        <taxon>Vicia</taxon>
    </lineage>
</organism>
<evidence type="ECO:0000313" key="1">
    <source>
        <dbReference type="EMBL" id="CAI8595926.1"/>
    </source>
</evidence>
<gene>
    <name evidence="1" type="ORF">VFH_II008880</name>
</gene>
<dbReference type="AlphaFoldDB" id="A0AAV0ZDP7"/>
<protein>
    <submittedName>
        <fullName evidence="1">Uncharacterized protein</fullName>
    </submittedName>
</protein>
<name>A0AAV0ZDP7_VICFA</name>
<sequence>MVLIRMSNSMMKKVKLSDSRRMSNTVTKKVEVITASTLQTLSLIPGLLGFKIPSLENKNLLDGDINNWNLHGCYNSSEFGYNTSCLKLSMKNKKCSYVSKIKMDENQNNILRPGRPSRLPPLGVSELSSLLGVEDGEQESEEVKVQAQIVHDTPVARLRAIMGKINPGYPGGPSYTSL</sequence>
<evidence type="ECO:0000313" key="2">
    <source>
        <dbReference type="Proteomes" id="UP001157006"/>
    </source>
</evidence>
<dbReference type="EMBL" id="OX451737">
    <property type="protein sequence ID" value="CAI8595926.1"/>
    <property type="molecule type" value="Genomic_DNA"/>
</dbReference>
<reference evidence="1 2" key="1">
    <citation type="submission" date="2023-01" db="EMBL/GenBank/DDBJ databases">
        <authorList>
            <person name="Kreplak J."/>
        </authorList>
    </citation>
    <scope>NUCLEOTIDE SEQUENCE [LARGE SCALE GENOMIC DNA]</scope>
</reference>
<keyword evidence="2" id="KW-1185">Reference proteome</keyword>
<accession>A0AAV0ZDP7</accession>
<dbReference type="Proteomes" id="UP001157006">
    <property type="component" value="Chromosome 2"/>
</dbReference>